<keyword evidence="5 7" id="KW-1133">Transmembrane helix</keyword>
<dbReference type="PROSITE" id="PS50850">
    <property type="entry name" value="MFS"/>
    <property type="match status" value="1"/>
</dbReference>
<dbReference type="InterPro" id="IPR020846">
    <property type="entry name" value="MFS_dom"/>
</dbReference>
<dbReference type="GO" id="GO:0005886">
    <property type="term" value="C:plasma membrane"/>
    <property type="evidence" value="ECO:0007669"/>
    <property type="project" value="UniProtKB-SubCell"/>
</dbReference>
<protein>
    <submittedName>
        <fullName evidence="9">Fucose permease</fullName>
    </submittedName>
</protein>
<reference evidence="9 10" key="1">
    <citation type="submission" date="2018-06" db="EMBL/GenBank/DDBJ databases">
        <title>Genomic Encyclopedia of Archaeal and Bacterial Type Strains, Phase II (KMG-II): from individual species to whole genera.</title>
        <authorList>
            <person name="Goeker M."/>
        </authorList>
    </citation>
    <scope>NUCLEOTIDE SEQUENCE [LARGE SCALE GENOMIC DNA]</scope>
    <source>
        <strain evidence="9 10">ATCC BAA-1881</strain>
    </source>
</reference>
<feature type="transmembrane region" description="Helical" evidence="7">
    <location>
        <begin position="88"/>
        <end position="110"/>
    </location>
</feature>
<dbReference type="InterPro" id="IPR011701">
    <property type="entry name" value="MFS"/>
</dbReference>
<accession>A0A326U0P6</accession>
<proteinExistence type="inferred from homology"/>
<feature type="transmembrane region" description="Helical" evidence="7">
    <location>
        <begin position="150"/>
        <end position="171"/>
    </location>
</feature>
<feature type="transmembrane region" description="Helical" evidence="7">
    <location>
        <begin position="216"/>
        <end position="239"/>
    </location>
</feature>
<evidence type="ECO:0000256" key="2">
    <source>
        <dbReference type="ARBA" id="ARBA00008335"/>
    </source>
</evidence>
<comment type="similarity">
    <text evidence="2">Belongs to the major facilitator superfamily.</text>
</comment>
<keyword evidence="6 7" id="KW-0472">Membrane</keyword>
<dbReference type="Pfam" id="PF07690">
    <property type="entry name" value="MFS_1"/>
    <property type="match status" value="1"/>
</dbReference>
<feature type="transmembrane region" description="Helical" evidence="7">
    <location>
        <begin position="177"/>
        <end position="195"/>
    </location>
</feature>
<comment type="subcellular location">
    <subcellularLocation>
        <location evidence="1">Cell membrane</location>
        <topology evidence="1">Multi-pass membrane protein</topology>
    </subcellularLocation>
</comment>
<evidence type="ECO:0000259" key="8">
    <source>
        <dbReference type="PROSITE" id="PS50850"/>
    </source>
</evidence>
<dbReference type="PANTHER" id="PTHR23514:SF3">
    <property type="entry name" value="BYPASS OF STOP CODON PROTEIN 6"/>
    <property type="match status" value="1"/>
</dbReference>
<gene>
    <name evidence="9" type="ORF">EI42_05262</name>
</gene>
<keyword evidence="10" id="KW-1185">Reference proteome</keyword>
<dbReference type="InterPro" id="IPR036259">
    <property type="entry name" value="MFS_trans_sf"/>
</dbReference>
<organism evidence="9 10">
    <name type="scientific">Thermosporothrix hazakensis</name>
    <dbReference type="NCBI Taxonomy" id="644383"/>
    <lineage>
        <taxon>Bacteria</taxon>
        <taxon>Bacillati</taxon>
        <taxon>Chloroflexota</taxon>
        <taxon>Ktedonobacteria</taxon>
        <taxon>Ktedonobacterales</taxon>
        <taxon>Thermosporotrichaceae</taxon>
        <taxon>Thermosporothrix</taxon>
    </lineage>
</organism>
<dbReference type="InterPro" id="IPR051788">
    <property type="entry name" value="MFS_Transporter"/>
</dbReference>
<evidence type="ECO:0000256" key="5">
    <source>
        <dbReference type="ARBA" id="ARBA00022989"/>
    </source>
</evidence>
<keyword evidence="3" id="KW-0813">Transport</keyword>
<dbReference type="Gene3D" id="1.20.1250.20">
    <property type="entry name" value="MFS general substrate transporter like domains"/>
    <property type="match status" value="2"/>
</dbReference>
<evidence type="ECO:0000256" key="7">
    <source>
        <dbReference type="SAM" id="Phobius"/>
    </source>
</evidence>
<evidence type="ECO:0000256" key="3">
    <source>
        <dbReference type="ARBA" id="ARBA00022448"/>
    </source>
</evidence>
<feature type="transmembrane region" description="Helical" evidence="7">
    <location>
        <begin position="316"/>
        <end position="338"/>
    </location>
</feature>
<sequence>MPTGEKTVRSQEVHTPHFYRIFVAVAFYTIFMVGVNDGALGVLLPNISAHYQANNATISLLFLFSTFGYLLASFNNGLLVARFGKERALLFGCLIFCASFLALCLAPPWFYVLLPLYLMLGFGIALLDAGLNTLMAMLPRSTVLLNYFHFFYGVGAWLGPNIATGVLALRFGWNSAYALWLILGLIALFGMGWTFRKQRIAGGNQEQSERGSGRGLLKATLSMKSVWLAAGFLLFYVGTEVTLGSWGYSFLTKERHGDPVLMGPVVSGYWLGLAIGRLILGKLTEYTGPKNMVIYCLAGTILGLLILWLVPVQTIAIFGFFLTGFSLAPMFPIVIAIMPKFAPHQLLPSAVGFLTSLGSMGAALFPWLVGTISQYFGLWILMPFTVVTSLLMFLFWLLLHAAPVAQEEQA</sequence>
<evidence type="ECO:0000256" key="1">
    <source>
        <dbReference type="ARBA" id="ARBA00004651"/>
    </source>
</evidence>
<feature type="transmembrane region" description="Helical" evidence="7">
    <location>
        <begin position="21"/>
        <end position="44"/>
    </location>
</feature>
<feature type="transmembrane region" description="Helical" evidence="7">
    <location>
        <begin position="350"/>
        <end position="369"/>
    </location>
</feature>
<dbReference type="GO" id="GO:0022857">
    <property type="term" value="F:transmembrane transporter activity"/>
    <property type="evidence" value="ECO:0007669"/>
    <property type="project" value="InterPro"/>
</dbReference>
<dbReference type="OrthoDB" id="9795150at2"/>
<dbReference type="Proteomes" id="UP000248806">
    <property type="component" value="Unassembled WGS sequence"/>
</dbReference>
<evidence type="ECO:0000256" key="6">
    <source>
        <dbReference type="ARBA" id="ARBA00023136"/>
    </source>
</evidence>
<dbReference type="EMBL" id="QKUF01000029">
    <property type="protein sequence ID" value="PZW22917.1"/>
    <property type="molecule type" value="Genomic_DNA"/>
</dbReference>
<feature type="transmembrane region" description="Helical" evidence="7">
    <location>
        <begin position="292"/>
        <end position="310"/>
    </location>
</feature>
<feature type="transmembrane region" description="Helical" evidence="7">
    <location>
        <begin position="56"/>
        <end position="81"/>
    </location>
</feature>
<dbReference type="FunFam" id="1.20.1250.20:FF:000286">
    <property type="entry name" value="MFS efflux transporter"/>
    <property type="match status" value="1"/>
</dbReference>
<evidence type="ECO:0000313" key="10">
    <source>
        <dbReference type="Proteomes" id="UP000248806"/>
    </source>
</evidence>
<keyword evidence="4 7" id="KW-0812">Transmembrane</keyword>
<feature type="domain" description="Major facilitator superfamily (MFS) profile" evidence="8">
    <location>
        <begin position="22"/>
        <end position="401"/>
    </location>
</feature>
<feature type="transmembrane region" description="Helical" evidence="7">
    <location>
        <begin position="259"/>
        <end position="280"/>
    </location>
</feature>
<feature type="transmembrane region" description="Helical" evidence="7">
    <location>
        <begin position="116"/>
        <end position="138"/>
    </location>
</feature>
<evidence type="ECO:0000256" key="4">
    <source>
        <dbReference type="ARBA" id="ARBA00022692"/>
    </source>
</evidence>
<dbReference type="PANTHER" id="PTHR23514">
    <property type="entry name" value="BYPASS OF STOP CODON PROTEIN 6"/>
    <property type="match status" value="1"/>
</dbReference>
<evidence type="ECO:0000313" key="9">
    <source>
        <dbReference type="EMBL" id="PZW22917.1"/>
    </source>
</evidence>
<dbReference type="SUPFAM" id="SSF103473">
    <property type="entry name" value="MFS general substrate transporter"/>
    <property type="match status" value="1"/>
</dbReference>
<dbReference type="AlphaFoldDB" id="A0A326U0P6"/>
<feature type="transmembrane region" description="Helical" evidence="7">
    <location>
        <begin position="375"/>
        <end position="399"/>
    </location>
</feature>
<comment type="caution">
    <text evidence="9">The sequence shown here is derived from an EMBL/GenBank/DDBJ whole genome shotgun (WGS) entry which is preliminary data.</text>
</comment>
<dbReference type="RefSeq" id="WP_111325533.1">
    <property type="nucleotide sequence ID" value="NZ_BIFX01000001.1"/>
</dbReference>
<name>A0A326U0P6_THEHA</name>